<dbReference type="OMA" id="GENCKVY"/>
<accession>A0A452SXJ0</accession>
<proteinExistence type="predicted"/>
<dbReference type="AlphaFoldDB" id="A0A452SXJ0"/>
<evidence type="ECO:0000313" key="1">
    <source>
        <dbReference type="Ensembl" id="ENSUMAP00000000147"/>
    </source>
</evidence>
<name>A0A452SXJ0_URSMA</name>
<reference evidence="1" key="1">
    <citation type="submission" date="2019-03" db="UniProtKB">
        <authorList>
            <consortium name="Ensembl"/>
        </authorList>
    </citation>
    <scope>IDENTIFICATION</scope>
</reference>
<dbReference type="GeneTree" id="ENSGT00950000185047"/>
<organism evidence="1">
    <name type="scientific">Ursus maritimus</name>
    <name type="common">Polar bear</name>
    <name type="synonym">Thalarctos maritimus</name>
    <dbReference type="NCBI Taxonomy" id="29073"/>
    <lineage>
        <taxon>Eukaryota</taxon>
        <taxon>Metazoa</taxon>
        <taxon>Chordata</taxon>
        <taxon>Craniata</taxon>
        <taxon>Vertebrata</taxon>
        <taxon>Euteleostomi</taxon>
        <taxon>Mammalia</taxon>
        <taxon>Eutheria</taxon>
        <taxon>Laurasiatheria</taxon>
        <taxon>Carnivora</taxon>
        <taxon>Caniformia</taxon>
        <taxon>Ursidae</taxon>
        <taxon>Ursus</taxon>
    </lineage>
</organism>
<protein>
    <submittedName>
        <fullName evidence="1">Uncharacterized protein</fullName>
    </submittedName>
</protein>
<sequence length="58" mass="6436">MAPSMPLLTLGGSEGQYRVNRPPHFMESTLFPRKSGKNCKIYTFSKDGTLCAWGNGEK</sequence>
<dbReference type="Ensembl" id="ENSUMAT00000000291.1">
    <property type="protein sequence ID" value="ENSUMAP00000000147.1"/>
    <property type="gene ID" value="ENSUMAG00000000274.1"/>
</dbReference>